<feature type="transmembrane region" description="Helical" evidence="5">
    <location>
        <begin position="304"/>
        <end position="323"/>
    </location>
</feature>
<feature type="transmembrane region" description="Helical" evidence="5">
    <location>
        <begin position="91"/>
        <end position="111"/>
    </location>
</feature>
<dbReference type="STRING" id="2903.R1G7N5"/>
<feature type="transmembrane region" description="Helical" evidence="5">
    <location>
        <begin position="186"/>
        <end position="203"/>
    </location>
</feature>
<dbReference type="RefSeq" id="XP_005794283.1">
    <property type="nucleotide sequence ID" value="XM_005794226.1"/>
</dbReference>
<feature type="signal peptide" evidence="6">
    <location>
        <begin position="1"/>
        <end position="17"/>
    </location>
</feature>
<keyword evidence="4 5" id="KW-0472">Membrane</keyword>
<dbReference type="GeneID" id="17287124"/>
<feature type="chain" id="PRO_5044195476" evidence="6">
    <location>
        <begin position="18"/>
        <end position="378"/>
    </location>
</feature>
<dbReference type="AlphaFoldDB" id="A0A0D3L1G9"/>
<feature type="transmembrane region" description="Helical" evidence="5">
    <location>
        <begin position="157"/>
        <end position="180"/>
    </location>
</feature>
<dbReference type="HOGENOM" id="CLU_045644_1_0_1"/>
<reference evidence="8" key="1">
    <citation type="journal article" date="2013" name="Nature">
        <title>Pan genome of the phytoplankton Emiliania underpins its global distribution.</title>
        <authorList>
            <person name="Read B.A."/>
            <person name="Kegel J."/>
            <person name="Klute M.J."/>
            <person name="Kuo A."/>
            <person name="Lefebvre S.C."/>
            <person name="Maumus F."/>
            <person name="Mayer C."/>
            <person name="Miller J."/>
            <person name="Monier A."/>
            <person name="Salamov A."/>
            <person name="Young J."/>
            <person name="Aguilar M."/>
            <person name="Claverie J.M."/>
            <person name="Frickenhaus S."/>
            <person name="Gonzalez K."/>
            <person name="Herman E.K."/>
            <person name="Lin Y.C."/>
            <person name="Napier J."/>
            <person name="Ogata H."/>
            <person name="Sarno A.F."/>
            <person name="Shmutz J."/>
            <person name="Schroeder D."/>
            <person name="de Vargas C."/>
            <person name="Verret F."/>
            <person name="von Dassow P."/>
            <person name="Valentin K."/>
            <person name="Van de Peer Y."/>
            <person name="Wheeler G."/>
            <person name="Dacks J.B."/>
            <person name="Delwiche C.F."/>
            <person name="Dyhrman S.T."/>
            <person name="Glockner G."/>
            <person name="John U."/>
            <person name="Richards T."/>
            <person name="Worden A.Z."/>
            <person name="Zhang X."/>
            <person name="Grigoriev I.V."/>
            <person name="Allen A.E."/>
            <person name="Bidle K."/>
            <person name="Borodovsky M."/>
            <person name="Bowler C."/>
            <person name="Brownlee C."/>
            <person name="Cock J.M."/>
            <person name="Elias M."/>
            <person name="Gladyshev V.N."/>
            <person name="Groth M."/>
            <person name="Guda C."/>
            <person name="Hadaegh A."/>
            <person name="Iglesias-Rodriguez M.D."/>
            <person name="Jenkins J."/>
            <person name="Jones B.M."/>
            <person name="Lawson T."/>
            <person name="Leese F."/>
            <person name="Lindquist E."/>
            <person name="Lobanov A."/>
            <person name="Lomsadze A."/>
            <person name="Malik S.B."/>
            <person name="Marsh M.E."/>
            <person name="Mackinder L."/>
            <person name="Mock T."/>
            <person name="Mueller-Roeber B."/>
            <person name="Pagarete A."/>
            <person name="Parker M."/>
            <person name="Probert I."/>
            <person name="Quesneville H."/>
            <person name="Raines C."/>
            <person name="Rensing S.A."/>
            <person name="Riano-Pachon D.M."/>
            <person name="Richier S."/>
            <person name="Rokitta S."/>
            <person name="Shiraiwa Y."/>
            <person name="Soanes D.M."/>
            <person name="van der Giezen M."/>
            <person name="Wahlund T.M."/>
            <person name="Williams B."/>
            <person name="Wilson W."/>
            <person name="Wolfe G."/>
            <person name="Wurch L.L."/>
        </authorList>
    </citation>
    <scope>NUCLEOTIDE SEQUENCE</scope>
</reference>
<dbReference type="PANTHER" id="PTHR30238:SF0">
    <property type="entry name" value="THYLAKOID MEMBRANE PROTEIN TERC, CHLOROPLASTIC"/>
    <property type="match status" value="1"/>
</dbReference>
<feature type="transmembrane region" description="Helical" evidence="5">
    <location>
        <begin position="278"/>
        <end position="297"/>
    </location>
</feature>
<dbReference type="PaxDb" id="2903-EOD41854"/>
<protein>
    <submittedName>
        <fullName evidence="7">Uncharacterized protein</fullName>
    </submittedName>
</protein>
<keyword evidence="6" id="KW-0732">Signal</keyword>
<dbReference type="EnsemblProtists" id="EOD41854">
    <property type="protein sequence ID" value="EOD41854"/>
    <property type="gene ID" value="EMIHUDRAFT_420248"/>
</dbReference>
<comment type="subcellular location">
    <subcellularLocation>
        <location evidence="1">Membrane</location>
        <topology evidence="1">Multi-pass membrane protein</topology>
    </subcellularLocation>
</comment>
<dbReference type="PANTHER" id="PTHR30238">
    <property type="entry name" value="MEMBRANE BOUND PREDICTED REDOX MODULATOR"/>
    <property type="match status" value="1"/>
</dbReference>
<dbReference type="GO" id="GO:0016020">
    <property type="term" value="C:membrane"/>
    <property type="evidence" value="ECO:0007669"/>
    <property type="project" value="UniProtKB-SubCell"/>
</dbReference>
<dbReference type="NCBIfam" id="TIGR03718">
    <property type="entry name" value="R_switched_Alx"/>
    <property type="match status" value="1"/>
</dbReference>
<dbReference type="InterPro" id="IPR022369">
    <property type="entry name" value="Integral_membrane_TerC_rswitch"/>
</dbReference>
<dbReference type="InterPro" id="IPR005496">
    <property type="entry name" value="Integral_membrane_TerC"/>
</dbReference>
<keyword evidence="3 5" id="KW-1133">Transmembrane helix</keyword>
<evidence type="ECO:0000313" key="7">
    <source>
        <dbReference type="EnsemblProtists" id="EOD41854"/>
    </source>
</evidence>
<accession>A0A0D3L1G9</accession>
<dbReference type="Proteomes" id="UP000013827">
    <property type="component" value="Unassembled WGS sequence"/>
</dbReference>
<keyword evidence="8" id="KW-1185">Reference proteome</keyword>
<evidence type="ECO:0000256" key="1">
    <source>
        <dbReference type="ARBA" id="ARBA00004141"/>
    </source>
</evidence>
<feature type="transmembrane region" description="Helical" evidence="5">
    <location>
        <begin position="247"/>
        <end position="272"/>
    </location>
</feature>
<evidence type="ECO:0000313" key="8">
    <source>
        <dbReference type="Proteomes" id="UP000013827"/>
    </source>
</evidence>
<name>A0A0D3L1G9_EMIH1</name>
<dbReference type="eggNOG" id="ENOG502QQNF">
    <property type="taxonomic scope" value="Eukaryota"/>
</dbReference>
<evidence type="ECO:0000256" key="5">
    <source>
        <dbReference type="SAM" id="Phobius"/>
    </source>
</evidence>
<evidence type="ECO:0000256" key="4">
    <source>
        <dbReference type="ARBA" id="ARBA00023136"/>
    </source>
</evidence>
<proteinExistence type="predicted"/>
<dbReference type="OMA" id="PRRYQHR"/>
<dbReference type="Pfam" id="PF03741">
    <property type="entry name" value="TerC"/>
    <property type="match status" value="1"/>
</dbReference>
<evidence type="ECO:0000256" key="3">
    <source>
        <dbReference type="ARBA" id="ARBA00022989"/>
    </source>
</evidence>
<evidence type="ECO:0000256" key="6">
    <source>
        <dbReference type="SAM" id="SignalP"/>
    </source>
</evidence>
<sequence length="378" mass="41443">MQRFCVLALLGLSLCAARPSDRLPMLAKRRIDASAGFSEVPLEPLDEWVANHEVRPRLNPRRGAGLKSQQTLLAARAPYVVKGRSLAYRRAIIATIWSFVATIAFGVGVVLPMKGSEGCINFFTAFLVEKSLSVDNLFVFLMIFDYFKVPEQYTQRVLKWGILTALALRAVMIGVGVAVVQRFRPVLLVFALVLVVSAIKMLMPEHETDLADNAMMKIATRFVDATDYYDGEKFMTKVNGVRKATPLLVVLVMIELSDVIFAVDSIPAVVGITSDAMVVYSSNVFALMALRSLYLLLSKSVESLYYLRHAVALILFFVGAKMVVEFFHFHVSAFTSLAVIVGLLTGGVAASLLRNRRMTAAAASSEGQGAKRHGVDAV</sequence>
<dbReference type="KEGG" id="ehx:EMIHUDRAFT_420248"/>
<keyword evidence="2 5" id="KW-0812">Transmembrane</keyword>
<evidence type="ECO:0000256" key="2">
    <source>
        <dbReference type="ARBA" id="ARBA00022692"/>
    </source>
</evidence>
<organism evidence="7 8">
    <name type="scientific">Emiliania huxleyi (strain CCMP1516)</name>
    <dbReference type="NCBI Taxonomy" id="280463"/>
    <lineage>
        <taxon>Eukaryota</taxon>
        <taxon>Haptista</taxon>
        <taxon>Haptophyta</taxon>
        <taxon>Prymnesiophyceae</taxon>
        <taxon>Isochrysidales</taxon>
        <taxon>Noelaerhabdaceae</taxon>
        <taxon>Emiliania</taxon>
    </lineage>
</organism>
<feature type="transmembrane region" description="Helical" evidence="5">
    <location>
        <begin position="329"/>
        <end position="353"/>
    </location>
</feature>
<reference evidence="7" key="2">
    <citation type="submission" date="2024-10" db="UniProtKB">
        <authorList>
            <consortium name="EnsemblProtists"/>
        </authorList>
    </citation>
    <scope>IDENTIFICATION</scope>
</reference>